<reference evidence="5" key="1">
    <citation type="submission" date="2020-08" db="EMBL/GenBank/DDBJ databases">
        <title>Functional genomics of gut bacteria from endangered species of beetles.</title>
        <authorList>
            <person name="Carlos-Shanley C."/>
        </authorList>
    </citation>
    <scope>NUCLEOTIDE SEQUENCE [LARGE SCALE GENOMIC DNA]</scope>
    <source>
        <strain evidence="5">S00060</strain>
    </source>
</reference>
<dbReference type="RefSeq" id="WP_182528292.1">
    <property type="nucleotide sequence ID" value="NZ_JACJHT010000027.1"/>
</dbReference>
<dbReference type="InterPro" id="IPR036977">
    <property type="entry name" value="DNA_primase_Znf_CHC2"/>
</dbReference>
<keyword evidence="6" id="KW-1185">Reference proteome</keyword>
<dbReference type="EMBL" id="JACJHT010000027">
    <property type="protein sequence ID" value="MBA9043102.1"/>
    <property type="molecule type" value="Genomic_DNA"/>
</dbReference>
<evidence type="ECO:0000256" key="2">
    <source>
        <dbReference type="ARBA" id="ARBA00022771"/>
    </source>
</evidence>
<gene>
    <name evidence="5" type="ORF">HNP21_006280</name>
</gene>
<dbReference type="SUPFAM" id="SSF57783">
    <property type="entry name" value="Zinc beta-ribbon"/>
    <property type="match status" value="1"/>
</dbReference>
<dbReference type="InterPro" id="IPR002694">
    <property type="entry name" value="Znf_CHC2"/>
</dbReference>
<dbReference type="Gene3D" id="3.30.70.1790">
    <property type="entry name" value="RepB DNA-primase, N-terminal domain"/>
    <property type="match status" value="1"/>
</dbReference>
<sequence>MSSNNNIAYKFLSLFSSSEDEEFHFRTFPEQKGGGYAKNFVHKLDELNKDISKWSSQAIKRDGTPEKYPTHYKSYNEKKKHGFYFVVNFGGSTDDKIKKIRAFYIDVDFAKEKHSVNSEGEAQKLAGELKETGRYKKVQVNRTKSGNHFVTARFTKKEVLLAKNEFLDKHSEAFKDALIVETYSGFHIYWLVSNCSISLFAKIEEYLIFKFKSDPQVKNLSRVLRVPEFVHQKYEEPFQIRVLQWTERRFTVDEFTSELNVNFQWVEEQKKKEKVLQTKGYGKKSFKEVIDHTGLERTVTETEFKGKNADIEFVYPKPTVKKVTFSEAIQEIKSRPISDFVSKPDMSINPGESKTRVCCPFHNDTNPSAEVFTSKRHQQVFYCHSCQVGTKDAIGLYMIKTHSSFRNTVKRLAAMIGIKVVKTEWEQDLKEIYDDNREFLEQDLELMYPNLYYYISQYGRITYLRYLNDKGSVNILSEEFSYEEKNVYFASMSFIKKELNKKSVKTVHRTVCLLLLLGFFKRVPEEFIPERFRKNAEIKRLDIKLELKEQGPLGEKRAEFVRNINFYIVQNWADLAFEIEQMAFLLREKGFSLNKHMNKIGLTKLMGEEIANRVFQDDRRVNQKFDRLEEKIKEIVDTEISEVGYCRVDDVLSRQIRYQITESDGKKKIKKATFKEKEDVITRSLSTILEDKYIVKTVQSKEKKKLFGYTKNDTKKIKVILNK</sequence>
<dbReference type="Gene3D" id="3.90.580.10">
    <property type="entry name" value="Zinc finger, CHC2-type domain"/>
    <property type="match status" value="1"/>
</dbReference>
<dbReference type="InterPro" id="IPR050219">
    <property type="entry name" value="DnaG_primase"/>
</dbReference>
<protein>
    <recommendedName>
        <fullName evidence="4">Zinc finger CHC2-type domain-containing protein</fullName>
    </recommendedName>
</protein>
<keyword evidence="3" id="KW-0862">Zinc</keyword>
<dbReference type="GO" id="GO:0005737">
    <property type="term" value="C:cytoplasm"/>
    <property type="evidence" value="ECO:0007669"/>
    <property type="project" value="TreeGrafter"/>
</dbReference>
<keyword evidence="1" id="KW-0479">Metal-binding</keyword>
<dbReference type="Proteomes" id="UP000543174">
    <property type="component" value="Unassembled WGS sequence"/>
</dbReference>
<dbReference type="GO" id="GO:0003899">
    <property type="term" value="F:DNA-directed RNA polymerase activity"/>
    <property type="evidence" value="ECO:0007669"/>
    <property type="project" value="InterPro"/>
</dbReference>
<name>A0A7W3NHJ0_PRIAR</name>
<dbReference type="AlphaFoldDB" id="A0A7W3NHJ0"/>
<dbReference type="GO" id="GO:0003677">
    <property type="term" value="F:DNA binding"/>
    <property type="evidence" value="ECO:0007669"/>
    <property type="project" value="InterPro"/>
</dbReference>
<evidence type="ECO:0000313" key="5">
    <source>
        <dbReference type="EMBL" id="MBA9043102.1"/>
    </source>
</evidence>
<feature type="domain" description="Zinc finger CHC2-type" evidence="4">
    <location>
        <begin position="358"/>
        <end position="413"/>
    </location>
</feature>
<proteinExistence type="predicted"/>
<dbReference type="GO" id="GO:0008270">
    <property type="term" value="F:zinc ion binding"/>
    <property type="evidence" value="ECO:0007669"/>
    <property type="project" value="UniProtKB-KW"/>
</dbReference>
<dbReference type="Pfam" id="PF01807">
    <property type="entry name" value="Zn_ribbon_DnaG"/>
    <property type="match status" value="1"/>
</dbReference>
<evidence type="ECO:0000256" key="1">
    <source>
        <dbReference type="ARBA" id="ARBA00022723"/>
    </source>
</evidence>
<dbReference type="PANTHER" id="PTHR30313">
    <property type="entry name" value="DNA PRIMASE"/>
    <property type="match status" value="1"/>
</dbReference>
<evidence type="ECO:0000256" key="3">
    <source>
        <dbReference type="ARBA" id="ARBA00022833"/>
    </source>
</evidence>
<evidence type="ECO:0000259" key="4">
    <source>
        <dbReference type="SMART" id="SM00400"/>
    </source>
</evidence>
<evidence type="ECO:0000313" key="6">
    <source>
        <dbReference type="Proteomes" id="UP000543174"/>
    </source>
</evidence>
<dbReference type="GO" id="GO:0006269">
    <property type="term" value="P:DNA replication, synthesis of primer"/>
    <property type="evidence" value="ECO:0007669"/>
    <property type="project" value="TreeGrafter"/>
</dbReference>
<comment type="caution">
    <text evidence="5">The sequence shown here is derived from an EMBL/GenBank/DDBJ whole genome shotgun (WGS) entry which is preliminary data.</text>
</comment>
<dbReference type="SMART" id="SM00400">
    <property type="entry name" value="ZnF_CHCC"/>
    <property type="match status" value="1"/>
</dbReference>
<organism evidence="5 6">
    <name type="scientific">Priestia aryabhattai</name>
    <name type="common">Bacillus aryabhattai</name>
    <dbReference type="NCBI Taxonomy" id="412384"/>
    <lineage>
        <taxon>Bacteria</taxon>
        <taxon>Bacillati</taxon>
        <taxon>Bacillota</taxon>
        <taxon>Bacilli</taxon>
        <taxon>Bacillales</taxon>
        <taxon>Bacillaceae</taxon>
        <taxon>Priestia</taxon>
    </lineage>
</organism>
<keyword evidence="2" id="KW-0863">Zinc-finger</keyword>
<accession>A0A7W3NHJ0</accession>
<dbReference type="PANTHER" id="PTHR30313:SF2">
    <property type="entry name" value="DNA PRIMASE"/>
    <property type="match status" value="1"/>
</dbReference>